<dbReference type="EMBL" id="MU827304">
    <property type="protein sequence ID" value="KAJ7365161.1"/>
    <property type="molecule type" value="Genomic_DNA"/>
</dbReference>
<dbReference type="AlphaFoldDB" id="A0A9W9YRX1"/>
<evidence type="ECO:0000313" key="3">
    <source>
        <dbReference type="EMBL" id="KAJ7365161.1"/>
    </source>
</evidence>
<organism evidence="3 4">
    <name type="scientific">Desmophyllum pertusum</name>
    <dbReference type="NCBI Taxonomy" id="174260"/>
    <lineage>
        <taxon>Eukaryota</taxon>
        <taxon>Metazoa</taxon>
        <taxon>Cnidaria</taxon>
        <taxon>Anthozoa</taxon>
        <taxon>Hexacorallia</taxon>
        <taxon>Scleractinia</taxon>
        <taxon>Caryophylliina</taxon>
        <taxon>Caryophylliidae</taxon>
        <taxon>Desmophyllum</taxon>
    </lineage>
</organism>
<dbReference type="Pfam" id="PF15821">
    <property type="entry name" value="DUF4709"/>
    <property type="match status" value="1"/>
</dbReference>
<dbReference type="InterPro" id="IPR031651">
    <property type="entry name" value="DUF4709"/>
</dbReference>
<evidence type="ECO:0000256" key="1">
    <source>
        <dbReference type="SAM" id="MobiDB-lite"/>
    </source>
</evidence>
<name>A0A9W9YRX1_9CNID</name>
<gene>
    <name evidence="3" type="ORF">OS493_007810</name>
</gene>
<dbReference type="InterPro" id="IPR040119">
    <property type="entry name" value="C10orf67-like"/>
</dbReference>
<feature type="region of interest" description="Disordered" evidence="1">
    <location>
        <begin position="22"/>
        <end position="41"/>
    </location>
</feature>
<proteinExistence type="predicted"/>
<comment type="caution">
    <text evidence="3">The sequence shown here is derived from an EMBL/GenBank/DDBJ whole genome shotgun (WGS) entry which is preliminary data.</text>
</comment>
<reference evidence="3" key="1">
    <citation type="submission" date="2023-01" db="EMBL/GenBank/DDBJ databases">
        <title>Genome assembly of the deep-sea coral Lophelia pertusa.</title>
        <authorList>
            <person name="Herrera S."/>
            <person name="Cordes E."/>
        </authorList>
    </citation>
    <scope>NUCLEOTIDE SEQUENCE</scope>
    <source>
        <strain evidence="3">USNM1676648</strain>
        <tissue evidence="3">Polyp</tissue>
    </source>
</reference>
<evidence type="ECO:0000259" key="2">
    <source>
        <dbReference type="Pfam" id="PF15821"/>
    </source>
</evidence>
<keyword evidence="4" id="KW-1185">Reference proteome</keyword>
<dbReference type="OrthoDB" id="10027521at2759"/>
<feature type="domain" description="DUF4709" evidence="2">
    <location>
        <begin position="62"/>
        <end position="119"/>
    </location>
</feature>
<evidence type="ECO:0000313" key="4">
    <source>
        <dbReference type="Proteomes" id="UP001163046"/>
    </source>
</evidence>
<accession>A0A9W9YRX1</accession>
<sequence length="122" mass="13609">MTGTRLPRQVTEKQNMAAETKAVVKSAEMSPTATKSVLSRPGSISPAFTHFSGALMELDEYRPSIADQVRVGYFSQDRSSQTEVSEIAQLKEMTEVLQNLVRDIENLKRSLHYAKHVLSGRL</sequence>
<dbReference type="Proteomes" id="UP001163046">
    <property type="component" value="Unassembled WGS sequence"/>
</dbReference>
<dbReference type="PANTHER" id="PTHR22382">
    <property type="entry name" value="RIKEN CDNA 4921504E06 GENE"/>
    <property type="match status" value="1"/>
</dbReference>
<protein>
    <recommendedName>
        <fullName evidence="2">DUF4709 domain-containing protein</fullName>
    </recommendedName>
</protein>
<dbReference type="PANTHER" id="PTHR22382:SF7">
    <property type="entry name" value="RIKEN CDNA 4921504E06 GENE"/>
    <property type="match status" value="1"/>
</dbReference>